<proteinExistence type="predicted"/>
<reference evidence="2 3" key="1">
    <citation type="submission" date="2019-06" db="EMBL/GenBank/DDBJ databases">
        <title>Tsukamurella conjunctivitidis sp. nov., Tsukamurella assacharolytica sp. nov. and Tsukamurella sputae sp. nov. isolated from patients with conjunctivitis, bacteraemia (lymphoma) and respiratory infection (sputum) in Hong Kong.</title>
        <authorList>
            <person name="Teng J.L.L."/>
            <person name="Lee H.H."/>
            <person name="Fong J.Y.H."/>
            <person name="Fok K.M.N."/>
            <person name="Lau S.K.P."/>
            <person name="Woo P.C.Y."/>
        </authorList>
    </citation>
    <scope>NUCLEOTIDE SEQUENCE [LARGE SCALE GENOMIC DNA]</scope>
    <source>
        <strain evidence="2 3">HKU72</strain>
    </source>
</reference>
<protein>
    <submittedName>
        <fullName evidence="2">Uncharacterized protein</fullName>
    </submittedName>
</protein>
<evidence type="ECO:0000313" key="2">
    <source>
        <dbReference type="EMBL" id="TWS28731.1"/>
    </source>
</evidence>
<dbReference type="Proteomes" id="UP000319375">
    <property type="component" value="Unassembled WGS sequence"/>
</dbReference>
<evidence type="ECO:0000313" key="3">
    <source>
        <dbReference type="Proteomes" id="UP000319375"/>
    </source>
</evidence>
<feature type="signal peptide" evidence="1">
    <location>
        <begin position="1"/>
        <end position="26"/>
    </location>
</feature>
<keyword evidence="3" id="KW-1185">Reference proteome</keyword>
<keyword evidence="1" id="KW-0732">Signal</keyword>
<feature type="chain" id="PRO_5022904502" evidence="1">
    <location>
        <begin position="27"/>
        <end position="190"/>
    </location>
</feature>
<evidence type="ECO:0000256" key="1">
    <source>
        <dbReference type="SAM" id="SignalP"/>
    </source>
</evidence>
<dbReference type="EMBL" id="VIGX01000005">
    <property type="protein sequence ID" value="TWS28731.1"/>
    <property type="molecule type" value="Genomic_DNA"/>
</dbReference>
<sequence>MRLGGALAGSTVAVLAAVGLPAVAHAAPVVPAKAVLAAHEFPAGSTAYRTSTQTVSRPSAPADPSQCAKIAFDQDLGLAGMRQTQAVVRRGGGFLAAGVADRPTTKETTDYWRVCLAEDGVRMTTLPTPNDLAHLRPMLIGVGGTMYQGAVDVRGVTVLAGTTNRDGGPADLDGFWQVLRAQIAKVERQP</sequence>
<dbReference type="AlphaFoldDB" id="A0A5C5S338"/>
<organism evidence="2 3">
    <name type="scientific">Tsukamurella conjunctivitidis</name>
    <dbReference type="NCBI Taxonomy" id="2592068"/>
    <lineage>
        <taxon>Bacteria</taxon>
        <taxon>Bacillati</taxon>
        <taxon>Actinomycetota</taxon>
        <taxon>Actinomycetes</taxon>
        <taxon>Mycobacteriales</taxon>
        <taxon>Tsukamurellaceae</taxon>
        <taxon>Tsukamurella</taxon>
    </lineage>
</organism>
<name>A0A5C5S338_9ACTN</name>
<comment type="caution">
    <text evidence="2">The sequence shown here is derived from an EMBL/GenBank/DDBJ whole genome shotgun (WGS) entry which is preliminary data.</text>
</comment>
<accession>A0A5C5S338</accession>
<dbReference type="RefSeq" id="WP_146487071.1">
    <property type="nucleotide sequence ID" value="NZ_VIGX01000005.1"/>
</dbReference>
<dbReference type="OrthoDB" id="4774217at2"/>
<gene>
    <name evidence="2" type="ORF">FK530_11040</name>
</gene>